<feature type="domain" description="ARC105/Med15 mediator subunit C-terminal" evidence="14">
    <location>
        <begin position="582"/>
        <end position="690"/>
    </location>
</feature>
<keyword evidence="6 9" id="KW-0804">Transcription</keyword>
<dbReference type="PANTHER" id="PTHR31804:SF3">
    <property type="entry name" value="MEDIATOR OF RNA POLYMERASE II TRANSCRIPTION SUBUNIT 15"/>
    <property type="match status" value="1"/>
</dbReference>
<feature type="domain" description="Mediator of RNA polymerase II transcription subunit 15 N-terminal" evidence="12">
    <location>
        <begin position="47"/>
        <end position="92"/>
    </location>
</feature>
<dbReference type="GO" id="GO:0006355">
    <property type="term" value="P:regulation of DNA-templated transcription"/>
    <property type="evidence" value="ECO:0007669"/>
    <property type="project" value="InterPro"/>
</dbReference>
<comment type="subcellular location">
    <subcellularLocation>
        <location evidence="1 9">Nucleus</location>
    </subcellularLocation>
</comment>
<dbReference type="InterPro" id="IPR048386">
    <property type="entry name" value="Med15_C"/>
</dbReference>
<keyword evidence="11" id="KW-1133">Transmembrane helix</keyword>
<accession>A0A4S2KCH1</accession>
<dbReference type="PANTHER" id="PTHR31804">
    <property type="entry name" value="MEDIATOR OF RNA POLYMERASE II TRANSCRIPTION SUBUNIT 15"/>
    <property type="match status" value="1"/>
</dbReference>
<evidence type="ECO:0000256" key="5">
    <source>
        <dbReference type="ARBA" id="ARBA00023159"/>
    </source>
</evidence>
<dbReference type="AlphaFoldDB" id="A0A4S2KCH1"/>
<comment type="similarity">
    <text evidence="2 9">Belongs to the Mediator complex subunit 15 family.</text>
</comment>
<comment type="subunit">
    <text evidence="9">Component of the Mediator complex.</text>
</comment>
<gene>
    <name evidence="9" type="primary">MED15</name>
    <name evidence="15" type="ORF">DBV15_10159</name>
</gene>
<keyword evidence="16" id="KW-1185">Reference proteome</keyword>
<feature type="transmembrane region" description="Helical" evidence="11">
    <location>
        <begin position="14"/>
        <end position="37"/>
    </location>
</feature>
<dbReference type="InterPro" id="IPR036529">
    <property type="entry name" value="KIX_dom_sf"/>
</dbReference>
<evidence type="ECO:0000256" key="1">
    <source>
        <dbReference type="ARBA" id="ARBA00004123"/>
    </source>
</evidence>
<reference evidence="15 16" key="1">
    <citation type="journal article" date="2019" name="Philos. Trans. R. Soc. Lond., B, Biol. Sci.">
        <title>Ant behaviour and brain gene expression of defending hosts depend on the ecological success of the intruding social parasite.</title>
        <authorList>
            <person name="Kaur R."/>
            <person name="Stoldt M."/>
            <person name="Jongepier E."/>
            <person name="Feldmeyer B."/>
            <person name="Menzel F."/>
            <person name="Bornberg-Bauer E."/>
            <person name="Foitzik S."/>
        </authorList>
    </citation>
    <scope>NUCLEOTIDE SEQUENCE [LARGE SCALE GENOMIC DNA]</scope>
    <source>
        <tissue evidence="15">Whole body</tissue>
    </source>
</reference>
<dbReference type="Pfam" id="PF21539">
    <property type="entry name" value="Med15_C"/>
    <property type="match status" value="1"/>
</dbReference>
<protein>
    <recommendedName>
        <fullName evidence="3 9">Mediator of RNA polymerase II transcription subunit 15</fullName>
    </recommendedName>
    <alternativeName>
        <fullName evidence="8 9">Mediator complex subunit 15</fullName>
    </alternativeName>
</protein>
<feature type="domain" description="ARC105/Med15 mediator subunit central" evidence="13">
    <location>
        <begin position="439"/>
        <end position="556"/>
    </location>
</feature>
<dbReference type="EMBL" id="QBLH01002874">
    <property type="protein sequence ID" value="TGZ46486.1"/>
    <property type="molecule type" value="Genomic_DNA"/>
</dbReference>
<evidence type="ECO:0000313" key="16">
    <source>
        <dbReference type="Proteomes" id="UP000310200"/>
    </source>
</evidence>
<dbReference type="InterPro" id="IPR019087">
    <property type="entry name" value="Med15_N"/>
</dbReference>
<dbReference type="GO" id="GO:0003712">
    <property type="term" value="F:transcription coregulator activity"/>
    <property type="evidence" value="ECO:0007669"/>
    <property type="project" value="InterPro"/>
</dbReference>
<keyword evidence="11" id="KW-0812">Transmembrane</keyword>
<keyword evidence="7 9" id="KW-0539">Nucleus</keyword>
<sequence length="708" mass="77742">MVCTVRLKPNRTWYLLYGIFLLYIFDIVFEFYLIVLLNNLTKVMATDDSWKTQHFRQSVVAKIDEAIQVSGMPTTKNSMEMENHVFQKAKTKVCLELSRMLKIYFVLCSCIVLYFLDLRVKYEEYLGFVARLILHVREMNSKKGAAGNAPGTAGTNNQGMPDPIGALQTLARQGTGNNQMMGMGGPGPNHQGIIPQPPANTATNLLQSLNQRPGQPMNMPGMQNKMPGMGMMPSQTGGPMNHMGPIQTMQNNPMLTQMNQMGQGNIPPQMNQMVPGQMGQLSAGQMQQNMQSQMQNQLPSQMNNQITGPIGNIQTNMPQQMNQIGPGQLGPGQMQQQLNHIQRKPGEMMNTGFPGPRNVTPNQFLRQSPSPSAPSPAGLGAPSSNQMVASPALVPSPSPQHAIMTGPSRSVNSVGMAPSPSSSLNTPGGVGATPSPQQEDQAYRDKVRQLSKYIEPLRRMIAKMSSEGNVDKLSKMKKLLEILSNPSKRMPLDTLLKCEVVLEKLDFKRGDGSVGPPVTTLKEHQIFSPLLEAVSTHLQSPVINHTLQRTFGPCLDALFGPEIKNLPPPLKKQKVEESPSEIPDVLQGEIARLDQRFKTGLDPAQQSGSKCIQLICWLDDRHLPCVPPISVTVPADYPSTPPRCVMAPHEYEATTFLCAVQKALNVRIAKLPRRFSLSQLLDTWEMSVRQASAPKETSITASTVLMGL</sequence>
<evidence type="ECO:0000256" key="4">
    <source>
        <dbReference type="ARBA" id="ARBA00023015"/>
    </source>
</evidence>
<organism evidence="15 16">
    <name type="scientific">Temnothorax longispinosus</name>
    <dbReference type="NCBI Taxonomy" id="300112"/>
    <lineage>
        <taxon>Eukaryota</taxon>
        <taxon>Metazoa</taxon>
        <taxon>Ecdysozoa</taxon>
        <taxon>Arthropoda</taxon>
        <taxon>Hexapoda</taxon>
        <taxon>Insecta</taxon>
        <taxon>Pterygota</taxon>
        <taxon>Neoptera</taxon>
        <taxon>Endopterygota</taxon>
        <taxon>Hymenoptera</taxon>
        <taxon>Apocrita</taxon>
        <taxon>Aculeata</taxon>
        <taxon>Formicoidea</taxon>
        <taxon>Formicidae</taxon>
        <taxon>Myrmicinae</taxon>
        <taxon>Temnothorax</taxon>
    </lineage>
</organism>
<evidence type="ECO:0000259" key="13">
    <source>
        <dbReference type="Pfam" id="PF21538"/>
    </source>
</evidence>
<evidence type="ECO:0000256" key="7">
    <source>
        <dbReference type="ARBA" id="ARBA00023242"/>
    </source>
</evidence>
<evidence type="ECO:0000256" key="9">
    <source>
        <dbReference type="RuleBase" id="RU364148"/>
    </source>
</evidence>
<dbReference type="Gene3D" id="1.10.246.20">
    <property type="entry name" value="Coactivator CBP, KIX domain"/>
    <property type="match status" value="1"/>
</dbReference>
<dbReference type="Pfam" id="PF09606">
    <property type="entry name" value="Med15_N"/>
    <property type="match status" value="1"/>
</dbReference>
<keyword evidence="5 9" id="KW-0010">Activator</keyword>
<dbReference type="Proteomes" id="UP000310200">
    <property type="component" value="Unassembled WGS sequence"/>
</dbReference>
<comment type="function">
    <text evidence="9">Component of the Mediator complex, a coactivator involved in the regulated transcription of nearly all RNA polymerase II-dependent genes. Mediator functions as a bridge to convey information from gene-specific regulatory proteins to the basal RNA polymerase II transcription machinery. Mediator is recruited to promoters by direct interactions with regulatory proteins and serves as a scaffold for the assembly of a functional preinitiation complex with RNA polymerase II and the general transcription factors.</text>
</comment>
<evidence type="ECO:0000259" key="12">
    <source>
        <dbReference type="Pfam" id="PF09606"/>
    </source>
</evidence>
<dbReference type="Pfam" id="PF21538">
    <property type="entry name" value="Med15_M"/>
    <property type="match status" value="1"/>
</dbReference>
<keyword evidence="4 9" id="KW-0805">Transcription regulation</keyword>
<evidence type="ECO:0000256" key="11">
    <source>
        <dbReference type="SAM" id="Phobius"/>
    </source>
</evidence>
<evidence type="ECO:0000259" key="14">
    <source>
        <dbReference type="Pfam" id="PF21539"/>
    </source>
</evidence>
<keyword evidence="11" id="KW-0472">Membrane</keyword>
<dbReference type="STRING" id="300112.A0A4S2KCH1"/>
<evidence type="ECO:0000256" key="10">
    <source>
        <dbReference type="SAM" id="MobiDB-lite"/>
    </source>
</evidence>
<evidence type="ECO:0000256" key="6">
    <source>
        <dbReference type="ARBA" id="ARBA00023163"/>
    </source>
</evidence>
<evidence type="ECO:0000256" key="2">
    <source>
        <dbReference type="ARBA" id="ARBA00009807"/>
    </source>
</evidence>
<comment type="caution">
    <text evidence="15">The sequence shown here is derived from an EMBL/GenBank/DDBJ whole genome shotgun (WGS) entry which is preliminary data.</text>
</comment>
<feature type="compositionally biased region" description="Low complexity" evidence="10">
    <location>
        <begin position="375"/>
        <end position="395"/>
    </location>
</feature>
<evidence type="ECO:0000256" key="3">
    <source>
        <dbReference type="ARBA" id="ARBA00019613"/>
    </source>
</evidence>
<feature type="region of interest" description="Disordered" evidence="10">
    <location>
        <begin position="345"/>
        <end position="444"/>
    </location>
</feature>
<dbReference type="GO" id="GO:0005634">
    <property type="term" value="C:nucleus"/>
    <property type="evidence" value="ECO:0007669"/>
    <property type="project" value="UniProtKB-SubCell"/>
</dbReference>
<evidence type="ECO:0000313" key="15">
    <source>
        <dbReference type="EMBL" id="TGZ46486.1"/>
    </source>
</evidence>
<feature type="compositionally biased region" description="Polar residues" evidence="10">
    <location>
        <begin position="407"/>
        <end position="426"/>
    </location>
</feature>
<evidence type="ECO:0000256" key="8">
    <source>
        <dbReference type="ARBA" id="ARBA00032016"/>
    </source>
</evidence>
<name>A0A4S2KCH1_9HYME</name>
<proteinExistence type="inferred from homology"/>
<dbReference type="InterPro" id="IPR048385">
    <property type="entry name" value="Med15_central"/>
</dbReference>